<comment type="similarity">
    <text evidence="2">Belongs to the TsaE family.</text>
</comment>
<keyword evidence="5" id="KW-0819">tRNA processing</keyword>
<protein>
    <recommendedName>
        <fullName evidence="3">tRNA threonylcarbamoyladenosine biosynthesis protein TsaE</fullName>
    </recommendedName>
    <alternativeName>
        <fullName evidence="10">t(6)A37 threonylcarbamoyladenosine biosynthesis protein TsaE</fullName>
    </alternativeName>
</protein>
<dbReference type="AlphaFoldDB" id="E3HAK5"/>
<evidence type="ECO:0000256" key="2">
    <source>
        <dbReference type="ARBA" id="ARBA00007599"/>
    </source>
</evidence>
<dbReference type="SUPFAM" id="SSF52540">
    <property type="entry name" value="P-loop containing nucleoside triphosphate hydrolases"/>
    <property type="match status" value="1"/>
</dbReference>
<dbReference type="Gene3D" id="3.40.50.300">
    <property type="entry name" value="P-loop containing nucleotide triphosphate hydrolases"/>
    <property type="match status" value="1"/>
</dbReference>
<gene>
    <name evidence="11" type="ordered locus">Ilyop_1412</name>
</gene>
<keyword evidence="4" id="KW-0963">Cytoplasm</keyword>
<dbReference type="GO" id="GO:0005524">
    <property type="term" value="F:ATP binding"/>
    <property type="evidence" value="ECO:0007669"/>
    <property type="project" value="UniProtKB-KW"/>
</dbReference>
<dbReference type="OrthoDB" id="9815896at2"/>
<evidence type="ECO:0000256" key="8">
    <source>
        <dbReference type="ARBA" id="ARBA00022840"/>
    </source>
</evidence>
<dbReference type="STRING" id="572544.Ilyop_1412"/>
<keyword evidence="6" id="KW-0479">Metal-binding</keyword>
<dbReference type="GO" id="GO:0005737">
    <property type="term" value="C:cytoplasm"/>
    <property type="evidence" value="ECO:0007669"/>
    <property type="project" value="UniProtKB-SubCell"/>
</dbReference>
<dbReference type="EMBL" id="CP002281">
    <property type="protein sequence ID" value="ADO83192.1"/>
    <property type="molecule type" value="Genomic_DNA"/>
</dbReference>
<evidence type="ECO:0000256" key="10">
    <source>
        <dbReference type="ARBA" id="ARBA00032441"/>
    </source>
</evidence>
<dbReference type="InterPro" id="IPR027417">
    <property type="entry name" value="P-loop_NTPase"/>
</dbReference>
<proteinExistence type="inferred from homology"/>
<dbReference type="KEGG" id="ipo:Ilyop_1412"/>
<evidence type="ECO:0000256" key="7">
    <source>
        <dbReference type="ARBA" id="ARBA00022741"/>
    </source>
</evidence>
<dbReference type="Proteomes" id="UP000006875">
    <property type="component" value="Chromosome"/>
</dbReference>
<comment type="subcellular location">
    <subcellularLocation>
        <location evidence="1">Cytoplasm</location>
    </subcellularLocation>
</comment>
<reference evidence="11 12" key="1">
    <citation type="journal article" date="2010" name="Stand. Genomic Sci.">
        <title>Complete genome sequence of Ilyobacter polytropus type strain (CuHbu1).</title>
        <authorList>
            <person name="Sikorski J."/>
            <person name="Chertkov O."/>
            <person name="Lapidus A."/>
            <person name="Nolan M."/>
            <person name="Lucas S."/>
            <person name="Del Rio T.G."/>
            <person name="Tice H."/>
            <person name="Cheng J.F."/>
            <person name="Tapia R."/>
            <person name="Han C."/>
            <person name="Goodwin L."/>
            <person name="Pitluck S."/>
            <person name="Liolios K."/>
            <person name="Ivanova N."/>
            <person name="Mavromatis K."/>
            <person name="Mikhailova N."/>
            <person name="Pati A."/>
            <person name="Chen A."/>
            <person name="Palaniappan K."/>
            <person name="Land M."/>
            <person name="Hauser L."/>
            <person name="Chang Y.J."/>
            <person name="Jeffries C.D."/>
            <person name="Brambilla E."/>
            <person name="Yasawong M."/>
            <person name="Rohde M."/>
            <person name="Pukall R."/>
            <person name="Spring S."/>
            <person name="Goker M."/>
            <person name="Woyke T."/>
            <person name="Bristow J."/>
            <person name="Eisen J.A."/>
            <person name="Markowitz V."/>
            <person name="Hugenholtz P."/>
            <person name="Kyrpides N.C."/>
            <person name="Klenk H.P."/>
        </authorList>
    </citation>
    <scope>NUCLEOTIDE SEQUENCE [LARGE SCALE GENOMIC DNA]</scope>
    <source>
        <strain evidence="12">ATCC 51220 / DSM 2926 / LMG 16218 / CuHBu1</strain>
    </source>
</reference>
<evidence type="ECO:0000256" key="1">
    <source>
        <dbReference type="ARBA" id="ARBA00004496"/>
    </source>
</evidence>
<accession>E3HAK5</accession>
<keyword evidence="8" id="KW-0067">ATP-binding</keyword>
<dbReference type="RefSeq" id="WP_013387859.1">
    <property type="nucleotide sequence ID" value="NC_014632.1"/>
</dbReference>
<dbReference type="GO" id="GO:0002949">
    <property type="term" value="P:tRNA threonylcarbamoyladenosine modification"/>
    <property type="evidence" value="ECO:0007669"/>
    <property type="project" value="InterPro"/>
</dbReference>
<evidence type="ECO:0000256" key="5">
    <source>
        <dbReference type="ARBA" id="ARBA00022694"/>
    </source>
</evidence>
<evidence type="ECO:0000256" key="6">
    <source>
        <dbReference type="ARBA" id="ARBA00022723"/>
    </source>
</evidence>
<evidence type="ECO:0000256" key="4">
    <source>
        <dbReference type="ARBA" id="ARBA00022490"/>
    </source>
</evidence>
<dbReference type="PANTHER" id="PTHR33540">
    <property type="entry name" value="TRNA THREONYLCARBAMOYLADENOSINE BIOSYNTHESIS PROTEIN TSAE"/>
    <property type="match status" value="1"/>
</dbReference>
<dbReference type="eggNOG" id="COG0802">
    <property type="taxonomic scope" value="Bacteria"/>
</dbReference>
<evidence type="ECO:0000313" key="11">
    <source>
        <dbReference type="EMBL" id="ADO83192.1"/>
    </source>
</evidence>
<dbReference type="HOGENOM" id="CLU_087829_5_0_0"/>
<evidence type="ECO:0000256" key="9">
    <source>
        <dbReference type="ARBA" id="ARBA00022842"/>
    </source>
</evidence>
<evidence type="ECO:0000313" key="12">
    <source>
        <dbReference type="Proteomes" id="UP000006875"/>
    </source>
</evidence>
<evidence type="ECO:0000256" key="3">
    <source>
        <dbReference type="ARBA" id="ARBA00019010"/>
    </source>
</evidence>
<dbReference type="Pfam" id="PF02367">
    <property type="entry name" value="TsaE"/>
    <property type="match status" value="1"/>
</dbReference>
<keyword evidence="7" id="KW-0547">Nucleotide-binding</keyword>
<dbReference type="PANTHER" id="PTHR33540:SF2">
    <property type="entry name" value="TRNA THREONYLCARBAMOYLADENOSINE BIOSYNTHESIS PROTEIN TSAE"/>
    <property type="match status" value="1"/>
</dbReference>
<keyword evidence="12" id="KW-1185">Reference proteome</keyword>
<name>E3HAK5_ILYPC</name>
<dbReference type="GO" id="GO:0046872">
    <property type="term" value="F:metal ion binding"/>
    <property type="evidence" value="ECO:0007669"/>
    <property type="project" value="UniProtKB-KW"/>
</dbReference>
<sequence length="154" mass="17811">MEKTVSFEELDKLAVDLADFSKENDVIALIGDLGTGKTTFIKTLAKELGIEENIKSPTFNYVLEHHGGRLPLYHFDVYRLTDPEEVYEVGYEDYLNNGGLVVIEWADIIESELPKEYIEIKLYYHDDDSRKISVEFIGNSERERELFEYVGFSN</sequence>
<dbReference type="InterPro" id="IPR003442">
    <property type="entry name" value="T6A_TsaE"/>
</dbReference>
<dbReference type="NCBIfam" id="TIGR00150">
    <property type="entry name" value="T6A_YjeE"/>
    <property type="match status" value="1"/>
</dbReference>
<keyword evidence="9" id="KW-0460">Magnesium</keyword>
<organism evidence="11 12">
    <name type="scientific">Ilyobacter polytropus (strain ATCC 51220 / DSM 2926 / LMG 16218 / CuHBu1)</name>
    <dbReference type="NCBI Taxonomy" id="572544"/>
    <lineage>
        <taxon>Bacteria</taxon>
        <taxon>Fusobacteriati</taxon>
        <taxon>Fusobacteriota</taxon>
        <taxon>Fusobacteriia</taxon>
        <taxon>Fusobacteriales</taxon>
        <taxon>Fusobacteriaceae</taxon>
        <taxon>Ilyobacter</taxon>
    </lineage>
</organism>